<proteinExistence type="predicted"/>
<dbReference type="RefSeq" id="WP_143907502.1">
    <property type="nucleotide sequence ID" value="NZ_CP041765.1"/>
</dbReference>
<accession>A0A516X207</accession>
<dbReference type="Proteomes" id="UP000317344">
    <property type="component" value="Chromosome"/>
</dbReference>
<protein>
    <submittedName>
        <fullName evidence="1">DUF2384 domain-containing protein</fullName>
    </submittedName>
</protein>
<organism evidence="1 2">
    <name type="scientific">Tomitella fengzijianii</name>
    <dbReference type="NCBI Taxonomy" id="2597660"/>
    <lineage>
        <taxon>Bacteria</taxon>
        <taxon>Bacillati</taxon>
        <taxon>Actinomycetota</taxon>
        <taxon>Actinomycetes</taxon>
        <taxon>Mycobacteriales</taxon>
        <taxon>Tomitella</taxon>
    </lineage>
</organism>
<gene>
    <name evidence="1" type="ORF">FO059_06970</name>
</gene>
<dbReference type="KEGG" id="toy:FO059_06970"/>
<evidence type="ECO:0000313" key="1">
    <source>
        <dbReference type="EMBL" id="QDQ97124.1"/>
    </source>
</evidence>
<sequence>MPPEAATALEEFIRDYERKWIDEPVPALQGRTPREAAEDPATRDDVIRLIDTFPEATQPGAMSPARLRELLGL</sequence>
<dbReference type="EMBL" id="CP041765">
    <property type="protein sequence ID" value="QDQ97124.1"/>
    <property type="molecule type" value="Genomic_DNA"/>
</dbReference>
<evidence type="ECO:0000313" key="2">
    <source>
        <dbReference type="Proteomes" id="UP000317344"/>
    </source>
</evidence>
<reference evidence="1 2" key="2">
    <citation type="submission" date="2019-07" db="EMBL/GenBank/DDBJ databases">
        <authorList>
            <person name="Huang Y."/>
        </authorList>
    </citation>
    <scope>NUCLEOTIDE SEQUENCE [LARGE SCALE GENOMIC DNA]</scope>
    <source>
        <strain evidence="1 2">HY188</strain>
    </source>
</reference>
<dbReference type="OrthoDB" id="3343588at2"/>
<keyword evidence="2" id="KW-1185">Reference proteome</keyword>
<dbReference type="AlphaFoldDB" id="A0A516X207"/>
<reference evidence="1 2" key="1">
    <citation type="submission" date="2019-07" db="EMBL/GenBank/DDBJ databases">
        <title>Tomitella cavernea sp. nov., an actinomycete isolated from soil.</title>
        <authorList>
            <person name="Cheng J."/>
        </authorList>
    </citation>
    <scope>NUCLEOTIDE SEQUENCE [LARGE SCALE GENOMIC DNA]</scope>
    <source>
        <strain evidence="1 2">HY188</strain>
    </source>
</reference>
<name>A0A516X207_9ACTN</name>